<organism evidence="1">
    <name type="scientific">hydrocarbon metagenome</name>
    <dbReference type="NCBI Taxonomy" id="938273"/>
    <lineage>
        <taxon>unclassified sequences</taxon>
        <taxon>metagenomes</taxon>
        <taxon>ecological metagenomes</taxon>
    </lineage>
</organism>
<sequence length="419" mass="46929">MKLKIIGLIFASVLVSQNIYSQGEAAVPFLVLQQSPQFTGAAQVGVAVPPIDPMGFYLNPAVLGETSKEFNFTTLFLPSKVNWLGWDKLKFNTFGMSLGYNFENSLLNIPLSIGIGFISGKLDYGTFAVTGPESPNPIFTTESYDKFNQFSIGASYSFYLDFSAGIASKYFKSVIGGRMIDGQRRIVETDGTAFDYGFMITAPFSKLLFNDYGISIKKDFTIKPKTSLTLGYSVTNIGDEIEYSSLENQKDPIPRTARLGYNLNLGFDLVSDNLKFNLLDYYFITEAEDILITRDETNNYKTEYQDLMGDISFGKHVIGLKGDDKVVVRKAHMFRILETVTFSIGRFDGRGYYPLRKTSGVTVSTTGLSKYLNANFDNGVLQFISEHISIEYYNSTLFKDWEFETDIEGVGIILKNFSF</sequence>
<comment type="caution">
    <text evidence="1">The sequence shown here is derived from an EMBL/GenBank/DDBJ whole genome shotgun (WGS) entry which is preliminary data.</text>
</comment>
<gene>
    <name evidence="1" type="ORF">ASZ90_003981</name>
</gene>
<accession>A0A0W8FZH1</accession>
<reference evidence="1" key="1">
    <citation type="journal article" date="2015" name="Proc. Natl. Acad. Sci. U.S.A.">
        <title>Networks of energetic and metabolic interactions define dynamics in microbial communities.</title>
        <authorList>
            <person name="Embree M."/>
            <person name="Liu J.K."/>
            <person name="Al-Bassam M.M."/>
            <person name="Zengler K."/>
        </authorList>
    </citation>
    <scope>NUCLEOTIDE SEQUENCE</scope>
</reference>
<dbReference type="EMBL" id="LNQE01000516">
    <property type="protein sequence ID" value="KUG26185.1"/>
    <property type="molecule type" value="Genomic_DNA"/>
</dbReference>
<dbReference type="AlphaFoldDB" id="A0A0W8FZH1"/>
<proteinExistence type="predicted"/>
<name>A0A0W8FZH1_9ZZZZ</name>
<protein>
    <recommendedName>
        <fullName evidence="2">Long-chain fatty acid transport protein</fullName>
    </recommendedName>
</protein>
<evidence type="ECO:0008006" key="2">
    <source>
        <dbReference type="Google" id="ProtNLM"/>
    </source>
</evidence>
<evidence type="ECO:0000313" key="1">
    <source>
        <dbReference type="EMBL" id="KUG26185.1"/>
    </source>
</evidence>